<dbReference type="PANTHER" id="PTHR47191">
    <property type="entry name" value="OS05G0170800 PROTEIN"/>
    <property type="match status" value="1"/>
</dbReference>
<dbReference type="InterPro" id="IPR036767">
    <property type="entry name" value="ApaG_sf"/>
</dbReference>
<sequence>MDHLDPSTLIKIEISTRFLPNQSDAESHRFVFSYEITITNDNSQAVKLLSRRWVVTDGNEHVQEIEGEGVVGEQPVIPAHDSYKYTSGTVLATRVGSMFGHYTMETAEGERFNAPIPAFTLAQPNALH</sequence>
<evidence type="ECO:0000256" key="2">
    <source>
        <dbReference type="HAMAP-Rule" id="MF_00791"/>
    </source>
</evidence>
<dbReference type="InterPro" id="IPR023065">
    <property type="entry name" value="Uncharacterised_ApaG"/>
</dbReference>
<dbReference type="HAMAP" id="MF_00791">
    <property type="entry name" value="ApaG"/>
    <property type="match status" value="1"/>
</dbReference>
<proteinExistence type="inferred from homology"/>
<protein>
    <recommendedName>
        <fullName evidence="1 2">Protein ApaG</fullName>
    </recommendedName>
</protein>
<dbReference type="AlphaFoldDB" id="A0A1I2MVD5"/>
<dbReference type="EMBL" id="FOOU01000002">
    <property type="protein sequence ID" value="SFF95535.1"/>
    <property type="molecule type" value="Genomic_DNA"/>
</dbReference>
<dbReference type="OrthoDB" id="9795226at2"/>
<dbReference type="PANTHER" id="PTHR47191:SF2">
    <property type="entry name" value="OS05G0170800 PROTEIN"/>
    <property type="match status" value="1"/>
</dbReference>
<dbReference type="PROSITE" id="PS51087">
    <property type="entry name" value="APAG"/>
    <property type="match status" value="1"/>
</dbReference>
<dbReference type="InterPro" id="IPR007474">
    <property type="entry name" value="ApaG_domain"/>
</dbReference>
<accession>A0A1I2MVD5</accession>
<dbReference type="Pfam" id="PF04379">
    <property type="entry name" value="DUF525"/>
    <property type="match status" value="1"/>
</dbReference>
<evidence type="ECO:0000259" key="3">
    <source>
        <dbReference type="PROSITE" id="PS51087"/>
    </source>
</evidence>
<keyword evidence="5" id="KW-1185">Reference proteome</keyword>
<dbReference type="NCBIfam" id="NF003967">
    <property type="entry name" value="PRK05461.1"/>
    <property type="match status" value="1"/>
</dbReference>
<organism evidence="4 5">
    <name type="scientific">Neptunomonas qingdaonensis</name>
    <dbReference type="NCBI Taxonomy" id="1045558"/>
    <lineage>
        <taxon>Bacteria</taxon>
        <taxon>Pseudomonadati</taxon>
        <taxon>Pseudomonadota</taxon>
        <taxon>Gammaproteobacteria</taxon>
        <taxon>Oceanospirillales</taxon>
        <taxon>Oceanospirillaceae</taxon>
        <taxon>Neptunomonas</taxon>
    </lineage>
</organism>
<name>A0A1I2MVD5_9GAMM</name>
<feature type="domain" description="ApaG" evidence="3">
    <location>
        <begin position="4"/>
        <end position="128"/>
    </location>
</feature>
<dbReference type="SUPFAM" id="SSF110069">
    <property type="entry name" value="ApaG-like"/>
    <property type="match status" value="1"/>
</dbReference>
<dbReference type="Gene3D" id="2.60.40.1470">
    <property type="entry name" value="ApaG domain"/>
    <property type="match status" value="1"/>
</dbReference>
<gene>
    <name evidence="2" type="primary">apaG</name>
    <name evidence="4" type="ORF">SAMN05216175_102124</name>
</gene>
<reference evidence="5" key="1">
    <citation type="submission" date="2016-10" db="EMBL/GenBank/DDBJ databases">
        <authorList>
            <person name="Varghese N."/>
            <person name="Submissions S."/>
        </authorList>
    </citation>
    <scope>NUCLEOTIDE SEQUENCE [LARGE SCALE GENOMIC DNA]</scope>
    <source>
        <strain evidence="5">CGMCC 1.10971</strain>
    </source>
</reference>
<dbReference type="RefSeq" id="WP_090724536.1">
    <property type="nucleotide sequence ID" value="NZ_FOOU01000002.1"/>
</dbReference>
<evidence type="ECO:0000313" key="4">
    <source>
        <dbReference type="EMBL" id="SFF95535.1"/>
    </source>
</evidence>
<evidence type="ECO:0000313" key="5">
    <source>
        <dbReference type="Proteomes" id="UP000198623"/>
    </source>
</evidence>
<evidence type="ECO:0000256" key="1">
    <source>
        <dbReference type="ARBA" id="ARBA00017693"/>
    </source>
</evidence>
<dbReference type="Proteomes" id="UP000198623">
    <property type="component" value="Unassembled WGS sequence"/>
</dbReference>
<dbReference type="InterPro" id="IPR050718">
    <property type="entry name" value="ApaG-like"/>
</dbReference>
<dbReference type="STRING" id="1045558.SAMN05216175_102124"/>